<keyword evidence="1" id="KW-0732">Signal</keyword>
<accession>A0A4P9C857</accession>
<keyword evidence="3" id="KW-1185">Reference proteome</keyword>
<dbReference type="AlphaFoldDB" id="A0A4P9C857"/>
<dbReference type="Pfam" id="PF13343">
    <property type="entry name" value="SBP_bac_6"/>
    <property type="match status" value="1"/>
</dbReference>
<dbReference type="KEGG" id="emt:CPZ25_006240"/>
<dbReference type="Gene3D" id="3.40.190.10">
    <property type="entry name" value="Periplasmic binding protein-like II"/>
    <property type="match status" value="2"/>
</dbReference>
<dbReference type="GO" id="GO:0015888">
    <property type="term" value="P:thiamine transport"/>
    <property type="evidence" value="ECO:0007669"/>
    <property type="project" value="TreeGrafter"/>
</dbReference>
<dbReference type="PANTHER" id="PTHR30006">
    <property type="entry name" value="THIAMINE-BINDING PERIPLASMIC PROTEIN-RELATED"/>
    <property type="match status" value="1"/>
</dbReference>
<dbReference type="GO" id="GO:0030975">
    <property type="term" value="F:thiamine binding"/>
    <property type="evidence" value="ECO:0007669"/>
    <property type="project" value="TreeGrafter"/>
</dbReference>
<dbReference type="PANTHER" id="PTHR30006:SF2">
    <property type="entry name" value="ABC TRANSPORTER SUBSTRATE-BINDING PROTEIN"/>
    <property type="match status" value="1"/>
</dbReference>
<protein>
    <submittedName>
        <fullName evidence="2">Iron ABC transporter substrate-binding protein</fullName>
    </submittedName>
</protein>
<dbReference type="EMBL" id="CP029487">
    <property type="protein sequence ID" value="QCT70941.1"/>
    <property type="molecule type" value="Genomic_DNA"/>
</dbReference>
<name>A0A4P9C857_EUBML</name>
<evidence type="ECO:0000313" key="3">
    <source>
        <dbReference type="Proteomes" id="UP000218387"/>
    </source>
</evidence>
<dbReference type="SUPFAM" id="SSF53850">
    <property type="entry name" value="Periplasmic binding protein-like II"/>
    <property type="match status" value="1"/>
</dbReference>
<gene>
    <name evidence="2" type="ORF">CPZ25_006240</name>
</gene>
<reference evidence="2 3" key="1">
    <citation type="submission" date="2018-05" db="EMBL/GenBank/DDBJ databases">
        <title>Genome comparison of Eubacterium sp.</title>
        <authorList>
            <person name="Feng Y."/>
            <person name="Sanchez-Andrea I."/>
            <person name="Stams A.J.M."/>
            <person name="De Vos W.M."/>
        </authorList>
    </citation>
    <scope>NUCLEOTIDE SEQUENCE [LARGE SCALE GENOMIC DNA]</scope>
    <source>
        <strain evidence="2 3">YI</strain>
    </source>
</reference>
<evidence type="ECO:0000256" key="1">
    <source>
        <dbReference type="ARBA" id="ARBA00022729"/>
    </source>
</evidence>
<dbReference type="Proteomes" id="UP000218387">
    <property type="component" value="Chromosome"/>
</dbReference>
<dbReference type="RefSeq" id="WP_096920015.1">
    <property type="nucleotide sequence ID" value="NZ_CP029487.1"/>
</dbReference>
<proteinExistence type="predicted"/>
<evidence type="ECO:0000313" key="2">
    <source>
        <dbReference type="EMBL" id="QCT70941.1"/>
    </source>
</evidence>
<dbReference type="GO" id="GO:0030288">
    <property type="term" value="C:outer membrane-bounded periplasmic space"/>
    <property type="evidence" value="ECO:0007669"/>
    <property type="project" value="TreeGrafter"/>
</dbReference>
<organism evidence="2 3">
    <name type="scientific">Eubacterium maltosivorans</name>
    <dbReference type="NCBI Taxonomy" id="2041044"/>
    <lineage>
        <taxon>Bacteria</taxon>
        <taxon>Bacillati</taxon>
        <taxon>Bacillota</taxon>
        <taxon>Clostridia</taxon>
        <taxon>Eubacteriales</taxon>
        <taxon>Eubacteriaceae</taxon>
        <taxon>Eubacterium</taxon>
    </lineage>
</organism>
<sequence length="329" mass="37346">MKRKLSAFIIFFSTAVLLFNLCGCARRDGQRVVIYSCLESFRNQDMIEQLQKDLPHITVNVQSLSTGKVASKLKAEGTKSEGDIIIGLDTAYSESLKDYLEPLNGYDDSLYLDEFKIPGREYAIWERYGGCIVINEALLVEKGLPEPTCYEDLLKPEYKNLIVMPDPKSTGTGYLFLENMVNFMGEDEAFDYLDKLVENVIFFTASGSGPVNLLIQGEAAIGLGLTFTVVQEINNGMPFKIIYFEEGSPYNTSSFAMLKDRDNPGDVAAVFSYLYNHFIYRDKALFSPEPIFKNQTITIPSYPQNIVYGDMTDINDIKHKENLLKRWRY</sequence>
<dbReference type="GO" id="GO:0030976">
    <property type="term" value="F:thiamine pyrophosphate binding"/>
    <property type="evidence" value="ECO:0007669"/>
    <property type="project" value="TreeGrafter"/>
</dbReference>